<protein>
    <recommendedName>
        <fullName evidence="4">Sn-glycerol-3-phosphate transporter</fullName>
    </recommendedName>
</protein>
<sequence>MPFLKRAIAALAATTLAVPAAMAQQLPQTPPQADFKAAWSAPEPWRTDRFYLQTSLASVHFHPDDAHDNSQVLINPEWRLDKQWLKGQLLVGAATFDNSYSQATWYAYGGLLWRPVETVQPFYLKLTAGVIHGYRGEYQDKIPMNGSGYAPAIIPSMGYCYNRFCSEVVLFGAAGMMWTVGMTLP</sequence>
<dbReference type="STRING" id="1454004.AW11_00041"/>
<evidence type="ECO:0008006" key="4">
    <source>
        <dbReference type="Google" id="ProtNLM"/>
    </source>
</evidence>
<feature type="chain" id="PRO_5001461812" description="Sn-glycerol-3-phosphate transporter" evidence="1">
    <location>
        <begin position="24"/>
        <end position="185"/>
    </location>
</feature>
<dbReference type="eggNOG" id="ENOG5033391">
    <property type="taxonomic scope" value="Bacteria"/>
</dbReference>
<comment type="caution">
    <text evidence="2">The sequence shown here is derived from an EMBL/GenBank/DDBJ whole genome shotgun (WGS) entry which is preliminary data.</text>
</comment>
<organism evidence="2 3">
    <name type="scientific">Accumulibacter regalis</name>
    <dbReference type="NCBI Taxonomy" id="522306"/>
    <lineage>
        <taxon>Bacteria</taxon>
        <taxon>Pseudomonadati</taxon>
        <taxon>Pseudomonadota</taxon>
        <taxon>Betaproteobacteria</taxon>
        <taxon>Candidatus Accumulibacter</taxon>
    </lineage>
</organism>
<dbReference type="Proteomes" id="UP000022141">
    <property type="component" value="Unassembled WGS sequence"/>
</dbReference>
<dbReference type="AlphaFoldDB" id="A0A011QPJ7"/>
<keyword evidence="3" id="KW-1185">Reference proteome</keyword>
<gene>
    <name evidence="2" type="ORF">AW11_00041</name>
</gene>
<accession>A0A011QPJ7</accession>
<proteinExistence type="predicted"/>
<dbReference type="EMBL" id="JEMY01000001">
    <property type="protein sequence ID" value="EXI91232.1"/>
    <property type="molecule type" value="Genomic_DNA"/>
</dbReference>
<keyword evidence="1" id="KW-0732">Signal</keyword>
<reference evidence="2" key="1">
    <citation type="submission" date="2014-02" db="EMBL/GenBank/DDBJ databases">
        <title>Expanding our view of genomic diversity in Candidatus Accumulibacter clades.</title>
        <authorList>
            <person name="Skennerton C.T."/>
            <person name="Barr J.J."/>
            <person name="Slater F.R."/>
            <person name="Bond P.L."/>
            <person name="Tyson G.W."/>
        </authorList>
    </citation>
    <scope>NUCLEOTIDE SEQUENCE [LARGE SCALE GENOMIC DNA]</scope>
</reference>
<dbReference type="PATRIC" id="fig|1454004.3.peg.42"/>
<evidence type="ECO:0000256" key="1">
    <source>
        <dbReference type="SAM" id="SignalP"/>
    </source>
</evidence>
<name>A0A011QPJ7_ACCRE</name>
<evidence type="ECO:0000313" key="2">
    <source>
        <dbReference type="EMBL" id="EXI91232.1"/>
    </source>
</evidence>
<evidence type="ECO:0000313" key="3">
    <source>
        <dbReference type="Proteomes" id="UP000022141"/>
    </source>
</evidence>
<feature type="signal peptide" evidence="1">
    <location>
        <begin position="1"/>
        <end position="23"/>
    </location>
</feature>